<proteinExistence type="predicted"/>
<keyword evidence="2" id="KW-1185">Reference proteome</keyword>
<dbReference type="Proteomes" id="UP001054821">
    <property type="component" value="Chromosome 1"/>
</dbReference>
<evidence type="ECO:0000313" key="2">
    <source>
        <dbReference type="Proteomes" id="UP001054821"/>
    </source>
</evidence>
<reference evidence="1 2" key="1">
    <citation type="journal article" date="2022" name="G3 (Bethesda)">
        <title>Whole-genome sequence and methylome profiling of the almond [Prunus dulcis (Mill.) D.A. Webb] cultivar 'Nonpareil'.</title>
        <authorList>
            <person name="D'Amico-Willman K.M."/>
            <person name="Ouma W.Z."/>
            <person name="Meulia T."/>
            <person name="Sideli G.M."/>
            <person name="Gradziel T.M."/>
            <person name="Fresnedo-Ramirez J."/>
        </authorList>
    </citation>
    <scope>NUCLEOTIDE SEQUENCE [LARGE SCALE GENOMIC DNA]</scope>
    <source>
        <strain evidence="1">Clone GOH B32 T37-40</strain>
    </source>
</reference>
<organism evidence="1 2">
    <name type="scientific">Prunus dulcis</name>
    <name type="common">Almond</name>
    <name type="synonym">Amygdalus dulcis</name>
    <dbReference type="NCBI Taxonomy" id="3755"/>
    <lineage>
        <taxon>Eukaryota</taxon>
        <taxon>Viridiplantae</taxon>
        <taxon>Streptophyta</taxon>
        <taxon>Embryophyta</taxon>
        <taxon>Tracheophyta</taxon>
        <taxon>Spermatophyta</taxon>
        <taxon>Magnoliopsida</taxon>
        <taxon>eudicotyledons</taxon>
        <taxon>Gunneridae</taxon>
        <taxon>Pentapetalae</taxon>
        <taxon>rosids</taxon>
        <taxon>fabids</taxon>
        <taxon>Rosales</taxon>
        <taxon>Rosaceae</taxon>
        <taxon>Amygdaloideae</taxon>
        <taxon>Amygdaleae</taxon>
        <taxon>Prunus</taxon>
    </lineage>
</organism>
<accession>A0AAD4ZPF7</accession>
<sequence length="84" mass="9380">MSEKYEHLHTKNVELEHDYPILKRNWERTQGQGSQHEFTQIGHINRRRSTGIAGNVSGTVRLGVKASLTKVCASSSLPPSVARP</sequence>
<comment type="caution">
    <text evidence="1">The sequence shown here is derived from an EMBL/GenBank/DDBJ whole genome shotgun (WGS) entry which is preliminary data.</text>
</comment>
<dbReference type="AlphaFoldDB" id="A0AAD4ZPF7"/>
<dbReference type="EMBL" id="JAJFAZ020000001">
    <property type="protein sequence ID" value="KAI5351835.1"/>
    <property type="molecule type" value="Genomic_DNA"/>
</dbReference>
<protein>
    <submittedName>
        <fullName evidence="1">Uncharacterized protein</fullName>
    </submittedName>
</protein>
<name>A0AAD4ZPF7_PRUDU</name>
<evidence type="ECO:0000313" key="1">
    <source>
        <dbReference type="EMBL" id="KAI5351835.1"/>
    </source>
</evidence>
<gene>
    <name evidence="1" type="ORF">L3X38_004726</name>
</gene>